<dbReference type="InterPro" id="IPR007138">
    <property type="entry name" value="ABM_dom"/>
</dbReference>
<evidence type="ECO:0000313" key="2">
    <source>
        <dbReference type="Proteomes" id="UP000240530"/>
    </source>
</evidence>
<dbReference type="InterPro" id="IPR011008">
    <property type="entry name" value="Dimeric_a/b-barrel"/>
</dbReference>
<gene>
    <name evidence="1" type="ORF">C0W93_19510</name>
</gene>
<keyword evidence="1" id="KW-0560">Oxidoreductase</keyword>
<reference evidence="1 2" key="1">
    <citation type="submission" date="2018-03" db="EMBL/GenBank/DDBJ databases">
        <title>Whole genome sequencing of Histamine producing bacteria.</title>
        <authorList>
            <person name="Butler K."/>
        </authorList>
    </citation>
    <scope>NUCLEOTIDE SEQUENCE [LARGE SCALE GENOMIC DNA]</scope>
    <source>
        <strain evidence="1 2">Res.4.1</strain>
    </source>
</reference>
<accession>A0A0N0V9X9</accession>
<name>A0A0N0V9X9_PHOLD</name>
<proteinExistence type="predicted"/>
<keyword evidence="1" id="KW-0503">Monooxygenase</keyword>
<dbReference type="EMBL" id="PYNS01000032">
    <property type="protein sequence ID" value="PSV07595.1"/>
    <property type="molecule type" value="Genomic_DNA"/>
</dbReference>
<dbReference type="GO" id="GO:0004497">
    <property type="term" value="F:monooxygenase activity"/>
    <property type="evidence" value="ECO:0007669"/>
    <property type="project" value="UniProtKB-KW"/>
</dbReference>
<dbReference type="Gene3D" id="3.30.70.100">
    <property type="match status" value="1"/>
</dbReference>
<organism evidence="1 2">
    <name type="scientific">Photobacterium leiognathi subsp. mandapamensis</name>
    <name type="common">Photobacterium mandapamensis</name>
    <dbReference type="NCBI Taxonomy" id="48408"/>
    <lineage>
        <taxon>Bacteria</taxon>
        <taxon>Pseudomonadati</taxon>
        <taxon>Pseudomonadota</taxon>
        <taxon>Gammaproteobacteria</taxon>
        <taxon>Vibrionales</taxon>
        <taxon>Vibrionaceae</taxon>
        <taxon>Photobacterium</taxon>
    </lineage>
</organism>
<dbReference type="Pfam" id="PF03992">
    <property type="entry name" value="ABM"/>
    <property type="match status" value="1"/>
</dbReference>
<sequence>MGKVILKGFIVVPEDELNIVSKALEKHVALTRQEPGCLVFNVNQRSHSPCYFDVYEEFSNNNAFEHHQRRVTASEWGRITVNVERHYEVWHTEND</sequence>
<dbReference type="SUPFAM" id="SSF54909">
    <property type="entry name" value="Dimeric alpha+beta barrel"/>
    <property type="match status" value="1"/>
</dbReference>
<dbReference type="AlphaFoldDB" id="A0A0N0V9X9"/>
<evidence type="ECO:0000313" key="1">
    <source>
        <dbReference type="EMBL" id="PSV07595.1"/>
    </source>
</evidence>
<comment type="caution">
    <text evidence="1">The sequence shown here is derived from an EMBL/GenBank/DDBJ whole genome shotgun (WGS) entry which is preliminary data.</text>
</comment>
<dbReference type="RefSeq" id="WP_053986736.1">
    <property type="nucleotide sequence ID" value="NZ_CP191468.1"/>
</dbReference>
<protein>
    <submittedName>
        <fullName evidence="1">Antibiotic biosynthesis monooxygenase</fullName>
    </submittedName>
</protein>
<dbReference type="Proteomes" id="UP000240530">
    <property type="component" value="Unassembled WGS sequence"/>
</dbReference>